<comment type="caution">
    <text evidence="2">The sequence shown here is derived from an EMBL/GenBank/DDBJ whole genome shotgun (WGS) entry which is preliminary data.</text>
</comment>
<gene>
    <name evidence="2" type="ORF">PIB30_078072</name>
</gene>
<accession>A0ABU6WTW8</accession>
<dbReference type="Proteomes" id="UP001341840">
    <property type="component" value="Unassembled WGS sequence"/>
</dbReference>
<feature type="region of interest" description="Disordered" evidence="1">
    <location>
        <begin position="107"/>
        <end position="130"/>
    </location>
</feature>
<feature type="region of interest" description="Disordered" evidence="1">
    <location>
        <begin position="166"/>
        <end position="187"/>
    </location>
</feature>
<sequence>MEDLSMFQRPRSVALEYEKPGTYGTVLIYPLDRLIRELRINLVATPRAGASSKWRRCRELNVCADFDLDLELERTLRRARQVRRRIEFENSLYSQAENLAAEEISVDSSLSDSDSEQLGTLRRQSPMPRRQKYTLRAHTQTQCLGTISPRLGVILHSELSSKQQPRPSVGIKIFSKQQPCPTSDIHA</sequence>
<name>A0ABU6WTW8_9FABA</name>
<protein>
    <submittedName>
        <fullName evidence="2">Uncharacterized protein</fullName>
    </submittedName>
</protein>
<evidence type="ECO:0000256" key="1">
    <source>
        <dbReference type="SAM" id="MobiDB-lite"/>
    </source>
</evidence>
<evidence type="ECO:0000313" key="2">
    <source>
        <dbReference type="EMBL" id="MED6187613.1"/>
    </source>
</evidence>
<proteinExistence type="predicted"/>
<evidence type="ECO:0000313" key="3">
    <source>
        <dbReference type="Proteomes" id="UP001341840"/>
    </source>
</evidence>
<organism evidence="2 3">
    <name type="scientific">Stylosanthes scabra</name>
    <dbReference type="NCBI Taxonomy" id="79078"/>
    <lineage>
        <taxon>Eukaryota</taxon>
        <taxon>Viridiplantae</taxon>
        <taxon>Streptophyta</taxon>
        <taxon>Embryophyta</taxon>
        <taxon>Tracheophyta</taxon>
        <taxon>Spermatophyta</taxon>
        <taxon>Magnoliopsida</taxon>
        <taxon>eudicotyledons</taxon>
        <taxon>Gunneridae</taxon>
        <taxon>Pentapetalae</taxon>
        <taxon>rosids</taxon>
        <taxon>fabids</taxon>
        <taxon>Fabales</taxon>
        <taxon>Fabaceae</taxon>
        <taxon>Papilionoideae</taxon>
        <taxon>50 kb inversion clade</taxon>
        <taxon>dalbergioids sensu lato</taxon>
        <taxon>Dalbergieae</taxon>
        <taxon>Pterocarpus clade</taxon>
        <taxon>Stylosanthes</taxon>
    </lineage>
</organism>
<reference evidence="2 3" key="1">
    <citation type="journal article" date="2023" name="Plants (Basel)">
        <title>Bridging the Gap: Combining Genomics and Transcriptomics Approaches to Understand Stylosanthes scabra, an Orphan Legume from the Brazilian Caatinga.</title>
        <authorList>
            <person name="Ferreira-Neto J.R.C."/>
            <person name="da Silva M.D."/>
            <person name="Binneck E."/>
            <person name="de Melo N.F."/>
            <person name="da Silva R.H."/>
            <person name="de Melo A.L.T.M."/>
            <person name="Pandolfi V."/>
            <person name="Bustamante F.O."/>
            <person name="Brasileiro-Vidal A.C."/>
            <person name="Benko-Iseppon A.M."/>
        </authorList>
    </citation>
    <scope>NUCLEOTIDE SEQUENCE [LARGE SCALE GENOMIC DNA]</scope>
    <source>
        <tissue evidence="2">Leaves</tissue>
    </source>
</reference>
<keyword evidence="3" id="KW-1185">Reference proteome</keyword>
<dbReference type="EMBL" id="JASCZI010182311">
    <property type="protein sequence ID" value="MED6187613.1"/>
    <property type="molecule type" value="Genomic_DNA"/>
</dbReference>